<gene>
    <name evidence="1" type="ORF">PHYPA_005592</name>
</gene>
<dbReference type="EnsemblPlants" id="Pp3c4_859V3.1">
    <property type="protein sequence ID" value="PAC:32919377.CDS.1"/>
    <property type="gene ID" value="Pp3c4_859"/>
</dbReference>
<dbReference type="PaxDb" id="3218-PP1S267_23V6.1"/>
<accession>A9TMN9</accession>
<dbReference type="AlphaFoldDB" id="A9TMN9"/>
<evidence type="ECO:0000313" key="3">
    <source>
        <dbReference type="Proteomes" id="UP000006727"/>
    </source>
</evidence>
<dbReference type="HOGENOM" id="CLU_2744678_0_0_1"/>
<protein>
    <submittedName>
        <fullName evidence="1 2">Uncharacterized protein</fullName>
    </submittedName>
</protein>
<reference evidence="1 3" key="2">
    <citation type="journal article" date="2018" name="Plant J.">
        <title>The Physcomitrella patens chromosome-scale assembly reveals moss genome structure and evolution.</title>
        <authorList>
            <person name="Lang D."/>
            <person name="Ullrich K.K."/>
            <person name="Murat F."/>
            <person name="Fuchs J."/>
            <person name="Jenkins J."/>
            <person name="Haas F.B."/>
            <person name="Piednoel M."/>
            <person name="Gundlach H."/>
            <person name="Van Bel M."/>
            <person name="Meyberg R."/>
            <person name="Vives C."/>
            <person name="Morata J."/>
            <person name="Symeonidi A."/>
            <person name="Hiss M."/>
            <person name="Muchero W."/>
            <person name="Kamisugi Y."/>
            <person name="Saleh O."/>
            <person name="Blanc G."/>
            <person name="Decker E.L."/>
            <person name="van Gessel N."/>
            <person name="Grimwood J."/>
            <person name="Hayes R.D."/>
            <person name="Graham S.W."/>
            <person name="Gunter L.E."/>
            <person name="McDaniel S.F."/>
            <person name="Hoernstein S.N.W."/>
            <person name="Larsson A."/>
            <person name="Li F.W."/>
            <person name="Perroud P.F."/>
            <person name="Phillips J."/>
            <person name="Ranjan P."/>
            <person name="Rokshar D.S."/>
            <person name="Rothfels C.J."/>
            <person name="Schneider L."/>
            <person name="Shu S."/>
            <person name="Stevenson D.W."/>
            <person name="Thummler F."/>
            <person name="Tillich M."/>
            <person name="Villarreal Aguilar J.C."/>
            <person name="Widiez T."/>
            <person name="Wong G.K."/>
            <person name="Wymore A."/>
            <person name="Zhang Y."/>
            <person name="Zimmer A.D."/>
            <person name="Quatrano R.S."/>
            <person name="Mayer K.F.X."/>
            <person name="Goodstein D."/>
            <person name="Casacuberta J.M."/>
            <person name="Vandepoele K."/>
            <person name="Reski R."/>
            <person name="Cuming A.C."/>
            <person name="Tuskan G.A."/>
            <person name="Maumus F."/>
            <person name="Salse J."/>
            <person name="Schmutz J."/>
            <person name="Rensing S.A."/>
        </authorList>
    </citation>
    <scope>NUCLEOTIDE SEQUENCE [LARGE SCALE GENOMIC DNA]</scope>
    <source>
        <strain evidence="2 3">cv. Gransden 2004</strain>
    </source>
</reference>
<dbReference type="Proteomes" id="UP000006727">
    <property type="component" value="Chromosome 4"/>
</dbReference>
<organism evidence="1">
    <name type="scientific">Physcomitrium patens</name>
    <name type="common">Spreading-leaved earth moss</name>
    <name type="synonym">Physcomitrella patens</name>
    <dbReference type="NCBI Taxonomy" id="3218"/>
    <lineage>
        <taxon>Eukaryota</taxon>
        <taxon>Viridiplantae</taxon>
        <taxon>Streptophyta</taxon>
        <taxon>Embryophyta</taxon>
        <taxon>Bryophyta</taxon>
        <taxon>Bryophytina</taxon>
        <taxon>Bryopsida</taxon>
        <taxon>Funariidae</taxon>
        <taxon>Funariales</taxon>
        <taxon>Funariaceae</taxon>
        <taxon>Physcomitrium</taxon>
    </lineage>
</organism>
<sequence>MDSFISRHTPSAFSGRWSWRESGRQRRRPVVLLDSHNFPFSQVDLYLQPRLLPLPLPFSGTEMEIEGCTMLARRSRPALTVHAVMLSSTRGVHACRCSSSDGAYLLSRSGKPTSKYGSPDSSCDVDTVLDVAE</sequence>
<dbReference type="EMBL" id="ABEU02000004">
    <property type="protein sequence ID" value="PNR54699.1"/>
    <property type="molecule type" value="Genomic_DNA"/>
</dbReference>
<evidence type="ECO:0000313" key="2">
    <source>
        <dbReference type="EnsemblPlants" id="PAC:32919377.CDS.1"/>
    </source>
</evidence>
<dbReference type="InParanoid" id="A9TMN9"/>
<reference evidence="1 3" key="1">
    <citation type="journal article" date="2008" name="Science">
        <title>The Physcomitrella genome reveals evolutionary insights into the conquest of land by plants.</title>
        <authorList>
            <person name="Rensing S."/>
            <person name="Lang D."/>
            <person name="Zimmer A."/>
            <person name="Terry A."/>
            <person name="Salamov A."/>
            <person name="Shapiro H."/>
            <person name="Nishiyama T."/>
            <person name="Perroud P.-F."/>
            <person name="Lindquist E."/>
            <person name="Kamisugi Y."/>
            <person name="Tanahashi T."/>
            <person name="Sakakibara K."/>
            <person name="Fujita T."/>
            <person name="Oishi K."/>
            <person name="Shin-I T."/>
            <person name="Kuroki Y."/>
            <person name="Toyoda A."/>
            <person name="Suzuki Y."/>
            <person name="Hashimoto A."/>
            <person name="Yamaguchi K."/>
            <person name="Sugano A."/>
            <person name="Kohara Y."/>
            <person name="Fujiyama A."/>
            <person name="Anterola A."/>
            <person name="Aoki S."/>
            <person name="Ashton N."/>
            <person name="Barbazuk W.B."/>
            <person name="Barker E."/>
            <person name="Bennetzen J."/>
            <person name="Bezanilla M."/>
            <person name="Blankenship R."/>
            <person name="Cho S.H."/>
            <person name="Dutcher S."/>
            <person name="Estelle M."/>
            <person name="Fawcett J.A."/>
            <person name="Gundlach H."/>
            <person name="Hanada K."/>
            <person name="Heyl A."/>
            <person name="Hicks K.A."/>
            <person name="Hugh J."/>
            <person name="Lohr M."/>
            <person name="Mayer K."/>
            <person name="Melkozernov A."/>
            <person name="Murata T."/>
            <person name="Nelson D."/>
            <person name="Pils B."/>
            <person name="Prigge M."/>
            <person name="Reiss B."/>
            <person name="Renner T."/>
            <person name="Rombauts S."/>
            <person name="Rushton P."/>
            <person name="Sanderfoot A."/>
            <person name="Schween G."/>
            <person name="Shiu S.-H."/>
            <person name="Stueber K."/>
            <person name="Theodoulou F.L."/>
            <person name="Tu H."/>
            <person name="Van de Peer Y."/>
            <person name="Verrier P.J."/>
            <person name="Waters E."/>
            <person name="Wood A."/>
            <person name="Yang L."/>
            <person name="Cove D."/>
            <person name="Cuming A."/>
            <person name="Hasebe M."/>
            <person name="Lucas S."/>
            <person name="Mishler D.B."/>
            <person name="Reski R."/>
            <person name="Grigoriev I."/>
            <person name="Quatrano R.S."/>
            <person name="Boore J.L."/>
        </authorList>
    </citation>
    <scope>NUCLEOTIDE SEQUENCE [LARGE SCALE GENOMIC DNA]</scope>
    <source>
        <strain evidence="2 3">cv. Gransden 2004</strain>
    </source>
</reference>
<keyword evidence="3" id="KW-1185">Reference proteome</keyword>
<proteinExistence type="predicted"/>
<evidence type="ECO:0000313" key="1">
    <source>
        <dbReference type="EMBL" id="PNR54699.1"/>
    </source>
</evidence>
<name>A9TMN9_PHYPA</name>
<reference evidence="2" key="3">
    <citation type="submission" date="2020-12" db="UniProtKB">
        <authorList>
            <consortium name="EnsemblPlants"/>
        </authorList>
    </citation>
    <scope>IDENTIFICATION</scope>
</reference>
<dbReference type="Gramene" id="Pp3c4_859V3.1">
    <property type="protein sequence ID" value="PAC:32919377.CDS.1"/>
    <property type="gene ID" value="Pp3c4_859"/>
</dbReference>